<dbReference type="Proteomes" id="UP000068167">
    <property type="component" value="Chromosome"/>
</dbReference>
<dbReference type="PATRIC" id="fig|1638788.3.peg.2833"/>
<protein>
    <recommendedName>
        <fullName evidence="3">4a-hydroxytetrahydrobiopterin dehydratase</fullName>
        <ecNumber evidence="3">4.2.1.96</ecNumber>
    </recommendedName>
</protein>
<dbReference type="PANTHER" id="PTHR42805">
    <property type="entry name" value="PTERIN-4-ALPHA-CARBINOLAMINE DEHYDRATASE-RELATED"/>
    <property type="match status" value="1"/>
</dbReference>
<accession>A0A0K1S1I4</accession>
<dbReference type="GO" id="GO:0008124">
    <property type="term" value="F:4-alpha-hydroxytetrahydrobiopterin dehydratase activity"/>
    <property type="evidence" value="ECO:0007669"/>
    <property type="project" value="UniProtKB-EC"/>
</dbReference>
<dbReference type="InterPro" id="IPR036428">
    <property type="entry name" value="PCD_sf"/>
</dbReference>
<evidence type="ECO:0000256" key="1">
    <source>
        <dbReference type="ARBA" id="ARBA00001554"/>
    </source>
</evidence>
<keyword evidence="6" id="KW-1185">Reference proteome</keyword>
<dbReference type="Gene3D" id="3.30.1360.20">
    <property type="entry name" value="Transcriptional coactivator/pterin dehydratase"/>
    <property type="match status" value="1"/>
</dbReference>
<organism evidence="5 6">
    <name type="scientific">Microcystis panniformis FACHB-1757</name>
    <dbReference type="NCBI Taxonomy" id="1638788"/>
    <lineage>
        <taxon>Bacteria</taxon>
        <taxon>Bacillati</taxon>
        <taxon>Cyanobacteriota</taxon>
        <taxon>Cyanophyceae</taxon>
        <taxon>Oscillatoriophycideae</taxon>
        <taxon>Chroococcales</taxon>
        <taxon>Microcystaceae</taxon>
        <taxon>Microcystis</taxon>
    </lineage>
</organism>
<dbReference type="InterPro" id="IPR001533">
    <property type="entry name" value="Pterin_deHydtase"/>
</dbReference>
<proteinExistence type="inferred from homology"/>
<dbReference type="SUPFAM" id="SSF55248">
    <property type="entry name" value="PCD-like"/>
    <property type="match status" value="1"/>
</dbReference>
<sequence>MTELAQQKCQPYQSGSSPITAEEITALQAKIPDWNLLEYEGIPRLQKLYKFANFQGAIAFTNAVGEAAEKEGHHPALLTEWGKVTVSWWTHDVGDYIKMISSWLPVPMIFIANKMLNRRHESSLGFPV</sequence>
<dbReference type="GO" id="GO:0006729">
    <property type="term" value="P:tetrahydrobiopterin biosynthetic process"/>
    <property type="evidence" value="ECO:0007669"/>
    <property type="project" value="InterPro"/>
</dbReference>
<dbReference type="Pfam" id="PF01329">
    <property type="entry name" value="Pterin_4a"/>
    <property type="match status" value="1"/>
</dbReference>
<name>A0A0K1S1I4_9CHRO</name>
<evidence type="ECO:0000256" key="4">
    <source>
        <dbReference type="ARBA" id="ARBA00023239"/>
    </source>
</evidence>
<dbReference type="PANTHER" id="PTHR42805:SF1">
    <property type="entry name" value="PTERIN-4-ALPHA-CARBINOLAMINE DEHYDRATASE-RELATED"/>
    <property type="match status" value="1"/>
</dbReference>
<dbReference type="InterPro" id="IPR050376">
    <property type="entry name" value="Pterin-4-alpha-carb_dehyd"/>
</dbReference>
<comment type="similarity">
    <text evidence="2">Belongs to the pterin-4-alpha-carbinolamine dehydratase family.</text>
</comment>
<evidence type="ECO:0000313" key="6">
    <source>
        <dbReference type="Proteomes" id="UP000068167"/>
    </source>
</evidence>
<dbReference type="AlphaFoldDB" id="A0A0K1S1I4"/>
<comment type="catalytic activity">
    <reaction evidence="1">
        <text>(4aS,6R)-4a-hydroxy-L-erythro-5,6,7,8-tetrahydrobiopterin = (6R)-L-erythro-6,7-dihydrobiopterin + H2O</text>
        <dbReference type="Rhea" id="RHEA:11920"/>
        <dbReference type="ChEBI" id="CHEBI:15377"/>
        <dbReference type="ChEBI" id="CHEBI:15642"/>
        <dbReference type="ChEBI" id="CHEBI:43120"/>
        <dbReference type="EC" id="4.2.1.96"/>
    </reaction>
</comment>
<evidence type="ECO:0000313" key="5">
    <source>
        <dbReference type="EMBL" id="AKV67868.1"/>
    </source>
</evidence>
<reference evidence="5 6" key="1">
    <citation type="journal article" date="2016" name="Stand. Genomic Sci.">
        <title>Complete genome sequence and genomic characterization of Microcystis panniformis FACHB 1757 by third-generation sequencing.</title>
        <authorList>
            <person name="Zhang J.Y."/>
            <person name="Guan R."/>
            <person name="Zhang H.J."/>
            <person name="Li H."/>
            <person name="Xiao P."/>
            <person name="Yu G.L."/>
            <person name="Du L."/>
            <person name="Cao D.M."/>
            <person name="Zhu B.C."/>
            <person name="Li R.H."/>
            <person name="Lu Z.H."/>
        </authorList>
    </citation>
    <scope>NUCLEOTIDE SEQUENCE [LARGE SCALE GENOMIC DNA]</scope>
    <source>
        <strain evidence="5 6">FACHB-1757</strain>
    </source>
</reference>
<dbReference type="EMBL" id="CP011339">
    <property type="protein sequence ID" value="AKV67868.1"/>
    <property type="molecule type" value="Genomic_DNA"/>
</dbReference>
<keyword evidence="4" id="KW-0456">Lyase</keyword>
<dbReference type="KEGG" id="mpk:VL20_2822"/>
<gene>
    <name evidence="5" type="ORF">VL20_2822</name>
</gene>
<evidence type="ECO:0000256" key="2">
    <source>
        <dbReference type="ARBA" id="ARBA00006472"/>
    </source>
</evidence>
<evidence type="ECO:0000256" key="3">
    <source>
        <dbReference type="ARBA" id="ARBA00013252"/>
    </source>
</evidence>
<dbReference type="EC" id="4.2.1.96" evidence="3"/>